<organism evidence="2">
    <name type="scientific">marine sediment metagenome</name>
    <dbReference type="NCBI Taxonomy" id="412755"/>
    <lineage>
        <taxon>unclassified sequences</taxon>
        <taxon>metagenomes</taxon>
        <taxon>ecological metagenomes</taxon>
    </lineage>
</organism>
<reference evidence="2" key="1">
    <citation type="journal article" date="2014" name="Front. Microbiol.">
        <title>High frequency of phylogenetically diverse reductive dehalogenase-homologous genes in deep subseafloor sedimentary metagenomes.</title>
        <authorList>
            <person name="Kawai M."/>
            <person name="Futagami T."/>
            <person name="Toyoda A."/>
            <person name="Takaki Y."/>
            <person name="Nishi S."/>
            <person name="Hori S."/>
            <person name="Arai W."/>
            <person name="Tsubouchi T."/>
            <person name="Morono Y."/>
            <person name="Uchiyama I."/>
            <person name="Ito T."/>
            <person name="Fujiyama A."/>
            <person name="Inagaki F."/>
            <person name="Takami H."/>
        </authorList>
    </citation>
    <scope>NUCLEOTIDE SEQUENCE</scope>
    <source>
        <strain evidence="2">Expedition CK06-06</strain>
    </source>
</reference>
<feature type="region of interest" description="Disordered" evidence="1">
    <location>
        <begin position="1"/>
        <end position="40"/>
    </location>
</feature>
<comment type="caution">
    <text evidence="2">The sequence shown here is derived from an EMBL/GenBank/DDBJ whole genome shotgun (WGS) entry which is preliminary data.</text>
</comment>
<accession>X0SHV8</accession>
<dbReference type="AlphaFoldDB" id="X0SHV8"/>
<evidence type="ECO:0000256" key="1">
    <source>
        <dbReference type="SAM" id="MobiDB-lite"/>
    </source>
</evidence>
<sequence length="76" mass="8125">MALLGGTLVEDRTGLQGGTPVDEGQELSGGTAIETPQAPVAETIAKPYRSDLMLPQSQEKQFRDWYATTSADLSLD</sequence>
<gene>
    <name evidence="2" type="ORF">S01H1_13289</name>
</gene>
<name>X0SHV8_9ZZZZ</name>
<dbReference type="EMBL" id="BARS01006859">
    <property type="protein sequence ID" value="GAF74706.1"/>
    <property type="molecule type" value="Genomic_DNA"/>
</dbReference>
<proteinExistence type="predicted"/>
<evidence type="ECO:0000313" key="2">
    <source>
        <dbReference type="EMBL" id="GAF74706.1"/>
    </source>
</evidence>
<protein>
    <submittedName>
        <fullName evidence="2">Uncharacterized protein</fullName>
    </submittedName>
</protein>
<feature type="non-terminal residue" evidence="2">
    <location>
        <position position="76"/>
    </location>
</feature>